<accession>A0A271KGK8</accession>
<keyword evidence="2" id="KW-1185">Reference proteome</keyword>
<reference evidence="1 2" key="1">
    <citation type="submission" date="2017-08" db="EMBL/GenBank/DDBJ databases">
        <title>Mesorhizobium wenxinae sp. nov., a novel rhizobial species isolated from root nodules of chickpea (Cicer arietinum L.).</title>
        <authorList>
            <person name="Zhang J."/>
        </authorList>
    </citation>
    <scope>NUCLEOTIDE SEQUENCE [LARGE SCALE GENOMIC DNA]</scope>
    <source>
        <strain evidence="2">WYCCWR 10019</strain>
    </source>
</reference>
<comment type="caution">
    <text evidence="1">The sequence shown here is derived from an EMBL/GenBank/DDBJ whole genome shotgun (WGS) entry which is preliminary data.</text>
</comment>
<evidence type="ECO:0000313" key="1">
    <source>
        <dbReference type="EMBL" id="PAP94928.1"/>
    </source>
</evidence>
<name>A0A271KGK8_9HYPH</name>
<dbReference type="EMBL" id="NPKH01000020">
    <property type="protein sequence ID" value="PAP94928.1"/>
    <property type="molecule type" value="Genomic_DNA"/>
</dbReference>
<evidence type="ECO:0000313" key="2">
    <source>
        <dbReference type="Proteomes" id="UP000215931"/>
    </source>
</evidence>
<dbReference type="OrthoDB" id="9785812at2"/>
<proteinExistence type="predicted"/>
<organism evidence="1 2">
    <name type="scientific">Mesorhizobium wenxiniae</name>
    <dbReference type="NCBI Taxonomy" id="2014805"/>
    <lineage>
        <taxon>Bacteria</taxon>
        <taxon>Pseudomonadati</taxon>
        <taxon>Pseudomonadota</taxon>
        <taxon>Alphaproteobacteria</taxon>
        <taxon>Hyphomicrobiales</taxon>
        <taxon>Phyllobacteriaceae</taxon>
        <taxon>Mesorhizobium</taxon>
    </lineage>
</organism>
<gene>
    <name evidence="1" type="ORF">CIT31_12475</name>
</gene>
<dbReference type="AlphaFoldDB" id="A0A271KGK8"/>
<protein>
    <submittedName>
        <fullName evidence="1">Uncharacterized protein</fullName>
    </submittedName>
</protein>
<dbReference type="Proteomes" id="UP000215931">
    <property type="component" value="Unassembled WGS sequence"/>
</dbReference>
<sequence length="92" mass="10568">MPDGGTLRRLMGEMGRKFDGGYAEYTLLPNSLLMPATMHSSLIHRIHPLVYLRGRLSREFAWGRRRLRRPDRMPRKDGWTDALYGGGRASIP</sequence>